<comment type="caution">
    <text evidence="1">The sequence shown here is derived from an EMBL/GenBank/DDBJ whole genome shotgun (WGS) entry which is preliminary data.</text>
</comment>
<proteinExistence type="predicted"/>
<protein>
    <recommendedName>
        <fullName evidence="3">DUF1795 domain-containing protein</fullName>
    </recommendedName>
</protein>
<evidence type="ECO:0008006" key="3">
    <source>
        <dbReference type="Google" id="ProtNLM"/>
    </source>
</evidence>
<evidence type="ECO:0000313" key="1">
    <source>
        <dbReference type="EMBL" id="MBY8876691.1"/>
    </source>
</evidence>
<organism evidence="1 2">
    <name type="scientific">Actinacidiphila acidipaludis</name>
    <dbReference type="NCBI Taxonomy" id="2873382"/>
    <lineage>
        <taxon>Bacteria</taxon>
        <taxon>Bacillati</taxon>
        <taxon>Actinomycetota</taxon>
        <taxon>Actinomycetes</taxon>
        <taxon>Kitasatosporales</taxon>
        <taxon>Streptomycetaceae</taxon>
        <taxon>Actinacidiphila</taxon>
    </lineage>
</organism>
<name>A0ABS7Q1D8_9ACTN</name>
<dbReference type="RefSeq" id="WP_222960447.1">
    <property type="nucleotide sequence ID" value="NZ_JAINZZ010000003.1"/>
</dbReference>
<dbReference type="Proteomes" id="UP000778578">
    <property type="component" value="Unassembled WGS sequence"/>
</dbReference>
<keyword evidence="2" id="KW-1185">Reference proteome</keyword>
<accession>A0ABS7Q1D8</accession>
<evidence type="ECO:0000313" key="2">
    <source>
        <dbReference type="Proteomes" id="UP000778578"/>
    </source>
</evidence>
<reference evidence="1 2" key="1">
    <citation type="submission" date="2021-08" db="EMBL/GenBank/DDBJ databases">
        <title>WGS of actinomycetes from Thailand.</title>
        <authorList>
            <person name="Thawai C."/>
        </authorList>
    </citation>
    <scope>NUCLEOTIDE SEQUENCE [LARGE SCALE GENOMIC DNA]</scope>
    <source>
        <strain evidence="1 2">PLK6-54</strain>
    </source>
</reference>
<sequence length="206" mass="22711">MNATVAPSTYSLLLPPGWVRIPLRSGTRLALDEQVFRGIEEIPADVPRDQGVAYRLHVRRKVDRMVEEARRTGGLDLYVPARVRSRVLMASSFLVSEIVRHDGEAESGPEAVAVLARLADDRRAGEPGELRLAGNAMAVRWEYVTDPDGEVDTRCRHVDYVLPVPGNGTRWLAVSHSTAGDGDPASDFTRALSDLFDAVMTTFQWA</sequence>
<gene>
    <name evidence="1" type="ORF">K7862_03420</name>
</gene>
<dbReference type="EMBL" id="JAINZZ010000003">
    <property type="protein sequence ID" value="MBY8876691.1"/>
    <property type="molecule type" value="Genomic_DNA"/>
</dbReference>